<dbReference type="OrthoDB" id="9808689at2"/>
<accession>A0A1E3W730</accession>
<comment type="caution">
    <text evidence="5">The sequence shown here is derived from an EMBL/GenBank/DDBJ whole genome shotgun (WGS) entry which is preliminary data.</text>
</comment>
<dbReference type="SUPFAM" id="SSF159594">
    <property type="entry name" value="XCC0632-like"/>
    <property type="match status" value="1"/>
</dbReference>
<feature type="domain" description="Mce/MlaD" evidence="3">
    <location>
        <begin position="39"/>
        <end position="115"/>
    </location>
</feature>
<dbReference type="Proteomes" id="UP000094501">
    <property type="component" value="Unassembled WGS sequence"/>
</dbReference>
<dbReference type="InterPro" id="IPR005586">
    <property type="entry name" value="ABC_trans_aux"/>
</dbReference>
<keyword evidence="6" id="KW-1185">Reference proteome</keyword>
<organism evidence="5 6">
    <name type="scientific">Methyloceanibacter methanicus</name>
    <dbReference type="NCBI Taxonomy" id="1774968"/>
    <lineage>
        <taxon>Bacteria</taxon>
        <taxon>Pseudomonadati</taxon>
        <taxon>Pseudomonadota</taxon>
        <taxon>Alphaproteobacteria</taxon>
        <taxon>Hyphomicrobiales</taxon>
        <taxon>Hyphomicrobiaceae</taxon>
        <taxon>Methyloceanibacter</taxon>
    </lineage>
</organism>
<reference evidence="5 6" key="1">
    <citation type="journal article" date="2016" name="Environ. Microbiol.">
        <title>New Methyloceanibacter diversity from North Sea sediments includes methanotroph containing solely the soluble methane monooxygenase.</title>
        <authorList>
            <person name="Vekeman B."/>
            <person name="Kerckhof F.M."/>
            <person name="Cremers G."/>
            <person name="de Vos P."/>
            <person name="Vandamme P."/>
            <person name="Boon N."/>
            <person name="Op den Camp H.J."/>
            <person name="Heylen K."/>
        </authorList>
    </citation>
    <scope>NUCLEOTIDE SEQUENCE [LARGE SCALE GENOMIC DNA]</scope>
    <source>
        <strain evidence="5 6">R-67174</strain>
    </source>
</reference>
<dbReference type="EMBL" id="LPWG01000001">
    <property type="protein sequence ID" value="ODS01322.1"/>
    <property type="molecule type" value="Genomic_DNA"/>
</dbReference>
<evidence type="ECO:0008006" key="7">
    <source>
        <dbReference type="Google" id="ProtNLM"/>
    </source>
</evidence>
<keyword evidence="2" id="KW-0812">Transmembrane</keyword>
<gene>
    <name evidence="5" type="ORF">AUC68_00145</name>
</gene>
<evidence type="ECO:0000256" key="1">
    <source>
        <dbReference type="SAM" id="MobiDB-lite"/>
    </source>
</evidence>
<evidence type="ECO:0000256" key="2">
    <source>
        <dbReference type="SAM" id="Phobius"/>
    </source>
</evidence>
<dbReference type="Pfam" id="PF02470">
    <property type="entry name" value="MlaD"/>
    <property type="match status" value="1"/>
</dbReference>
<dbReference type="RefSeq" id="WP_069435798.1">
    <property type="nucleotide sequence ID" value="NZ_LPWG01000001.1"/>
</dbReference>
<feature type="region of interest" description="Disordered" evidence="1">
    <location>
        <begin position="370"/>
        <end position="415"/>
    </location>
</feature>
<dbReference type="Gene3D" id="3.40.50.10610">
    <property type="entry name" value="ABC-type transport auxiliary lipoprotein component"/>
    <property type="match status" value="1"/>
</dbReference>
<dbReference type="PANTHER" id="PTHR36698">
    <property type="entry name" value="BLL5892 PROTEIN"/>
    <property type="match status" value="1"/>
</dbReference>
<protein>
    <recommendedName>
        <fullName evidence="7">Mce/MlaD domain-containing protein</fullName>
    </recommendedName>
</protein>
<keyword evidence="2" id="KW-0472">Membrane</keyword>
<proteinExistence type="predicted"/>
<name>A0A1E3W730_9HYPH</name>
<dbReference type="PANTHER" id="PTHR36698:SF2">
    <property type="entry name" value="MCE_MLAD DOMAIN-CONTAINING PROTEIN"/>
    <property type="match status" value="1"/>
</dbReference>
<evidence type="ECO:0000259" key="4">
    <source>
        <dbReference type="Pfam" id="PF03886"/>
    </source>
</evidence>
<dbReference type="AlphaFoldDB" id="A0A1E3W730"/>
<feature type="domain" description="ABC-type transport auxiliary lipoprotein component" evidence="4">
    <location>
        <begin position="205"/>
        <end position="363"/>
    </location>
</feature>
<dbReference type="STRING" id="1774968.AUC68_00145"/>
<keyword evidence="2" id="KW-1133">Transmembrane helix</keyword>
<dbReference type="Pfam" id="PF03886">
    <property type="entry name" value="ABC_trans_aux"/>
    <property type="match status" value="1"/>
</dbReference>
<evidence type="ECO:0000313" key="5">
    <source>
        <dbReference type="EMBL" id="ODS01322.1"/>
    </source>
</evidence>
<evidence type="ECO:0000259" key="3">
    <source>
        <dbReference type="Pfam" id="PF02470"/>
    </source>
</evidence>
<dbReference type="InterPro" id="IPR003399">
    <property type="entry name" value="Mce/MlaD"/>
</dbReference>
<evidence type="ECO:0000313" key="6">
    <source>
        <dbReference type="Proteomes" id="UP000094501"/>
    </source>
</evidence>
<feature type="compositionally biased region" description="Pro residues" evidence="1">
    <location>
        <begin position="385"/>
        <end position="399"/>
    </location>
</feature>
<feature type="transmembrane region" description="Helical" evidence="2">
    <location>
        <begin position="7"/>
        <end position="28"/>
    </location>
</feature>
<sequence length="415" mass="44614">METRARYALIGFFILAVIGAGFGFVYWLENKGGFGERETYRIQFESAVPGLYVGSAVLFNGIRVGDVTSVSLNPAQPQQVLATISVMKNTPIREDTHVNVEQQGLTGGVAVTLTGGQSNDPLPADGGVATLVAPPSVGRDWTQSARDAFQQVEEILDENKVPLKEAIENIEVFTDALARNSDKVDGILKGIERMTGGGKDTDLRYSLKPAQDLPAPPETPPAWKLTVPEPSTLLAFNTDKIMTRPAPDQSLALEGPRWSDSLPILVQAKLIETFENAGYASHVSRTLGDFPESDQLTIDIRRFDVSTNGDPKATIVILAKLQGPDGSVIESRKFEATAPAQGSEPSDYVDAMRAAFETASRDILDWTTNTLANAAEQAPPDGADIPPPPDDADMPPPPADFDDMGVPLEQDETAQ</sequence>